<dbReference type="AlphaFoldDB" id="A0A380GY12"/>
<evidence type="ECO:0008006" key="3">
    <source>
        <dbReference type="Google" id="ProtNLM"/>
    </source>
</evidence>
<accession>A0A380GY12</accession>
<dbReference type="Gene3D" id="1.20.1290.10">
    <property type="entry name" value="AhpD-like"/>
    <property type="match status" value="1"/>
</dbReference>
<dbReference type="GeneID" id="63935224"/>
<dbReference type="InterPro" id="IPR029032">
    <property type="entry name" value="AhpD-like"/>
</dbReference>
<dbReference type="RefSeq" id="WP_115312537.1">
    <property type="nucleotide sequence ID" value="NZ_CP066042.1"/>
</dbReference>
<keyword evidence="2" id="KW-1185">Reference proteome</keyword>
<evidence type="ECO:0000313" key="2">
    <source>
        <dbReference type="Proteomes" id="UP000255425"/>
    </source>
</evidence>
<gene>
    <name evidence="1" type="ORF">NCTC11807_00247</name>
</gene>
<protein>
    <recommendedName>
        <fullName evidence="3">Carboxymuconolactone decarboxylase family protein</fullName>
    </recommendedName>
</protein>
<reference evidence="1 2" key="1">
    <citation type="submission" date="2018-06" db="EMBL/GenBank/DDBJ databases">
        <authorList>
            <consortium name="Pathogen Informatics"/>
            <person name="Doyle S."/>
        </authorList>
    </citation>
    <scope>NUCLEOTIDE SEQUENCE [LARGE SCALE GENOMIC DNA]</scope>
    <source>
        <strain evidence="1 2">NCTC11807</strain>
    </source>
</reference>
<dbReference type="SUPFAM" id="SSF69118">
    <property type="entry name" value="AhpD-like"/>
    <property type="match status" value="1"/>
</dbReference>
<dbReference type="Proteomes" id="UP000255425">
    <property type="component" value="Unassembled WGS sequence"/>
</dbReference>
<organism evidence="1 2">
    <name type="scientific">Staphylococcus saccharolyticus</name>
    <dbReference type="NCBI Taxonomy" id="33028"/>
    <lineage>
        <taxon>Bacteria</taxon>
        <taxon>Bacillati</taxon>
        <taxon>Bacillota</taxon>
        <taxon>Bacilli</taxon>
        <taxon>Bacillales</taxon>
        <taxon>Staphylococcaceae</taxon>
        <taxon>Staphylococcus</taxon>
    </lineage>
</organism>
<name>A0A380GY12_9STAP</name>
<dbReference type="EMBL" id="UHDZ01000001">
    <property type="protein sequence ID" value="SUM67633.1"/>
    <property type="molecule type" value="Genomic_DNA"/>
</dbReference>
<sequence length="139" mass="15987">MAIVELSDKGHTPYDRILGHVPKIYENWIALGDVLKKEEFLSAELKEEIRKMLAQNNNCLYCKAKGRPEKKFIDDKSIICIGFVDVFITQKGIMPKSSIELLKENLTEQEMVELFVYITFTNCQHQFGSLMSLQPEDGQ</sequence>
<proteinExistence type="predicted"/>
<evidence type="ECO:0000313" key="1">
    <source>
        <dbReference type="EMBL" id="SUM67633.1"/>
    </source>
</evidence>